<reference evidence="2 3" key="1">
    <citation type="submission" date="2014-04" db="EMBL/GenBank/DDBJ databases">
        <authorList>
            <consortium name="DOE Joint Genome Institute"/>
            <person name="Kuo A."/>
            <person name="Gay G."/>
            <person name="Dore J."/>
            <person name="Kohler A."/>
            <person name="Nagy L.G."/>
            <person name="Floudas D."/>
            <person name="Copeland A."/>
            <person name="Barry K.W."/>
            <person name="Cichocki N."/>
            <person name="Veneault-Fourrey C."/>
            <person name="LaButti K."/>
            <person name="Lindquist E.A."/>
            <person name="Lipzen A."/>
            <person name="Lundell T."/>
            <person name="Morin E."/>
            <person name="Murat C."/>
            <person name="Sun H."/>
            <person name="Tunlid A."/>
            <person name="Henrissat B."/>
            <person name="Grigoriev I.V."/>
            <person name="Hibbett D.S."/>
            <person name="Martin F."/>
            <person name="Nordberg H.P."/>
            <person name="Cantor M.N."/>
            <person name="Hua S.X."/>
        </authorList>
    </citation>
    <scope>NUCLEOTIDE SEQUENCE [LARGE SCALE GENOMIC DNA]</scope>
    <source>
        <strain evidence="3">h7</strain>
    </source>
</reference>
<proteinExistence type="predicted"/>
<organism evidence="2 3">
    <name type="scientific">Hebeloma cylindrosporum</name>
    <dbReference type="NCBI Taxonomy" id="76867"/>
    <lineage>
        <taxon>Eukaryota</taxon>
        <taxon>Fungi</taxon>
        <taxon>Dikarya</taxon>
        <taxon>Basidiomycota</taxon>
        <taxon>Agaricomycotina</taxon>
        <taxon>Agaricomycetes</taxon>
        <taxon>Agaricomycetidae</taxon>
        <taxon>Agaricales</taxon>
        <taxon>Agaricineae</taxon>
        <taxon>Hymenogastraceae</taxon>
        <taxon>Hebeloma</taxon>
    </lineage>
</organism>
<dbReference type="AlphaFoldDB" id="A0A0C2XCR2"/>
<gene>
    <name evidence="2" type="ORF">M413DRAFT_326833</name>
</gene>
<dbReference type="OrthoDB" id="2907218at2759"/>
<sequence length="172" mass="19874">MAEAANLTVRGLPVREVDHRFQKWQQVAQPILDYALLHALDLHADQDRCFTHMLWLTVKENMSALTPKATTGSEIVKYFRFVDATIHRIDDLVPTLTSEGMRDAITSSVKNSRDMRRRKENFGILIMIVFVESLNLQQLMTQTLDRFDPVLMPPNKNWKKELRILIDKGAVL</sequence>
<feature type="transmembrane region" description="Helical" evidence="1">
    <location>
        <begin position="122"/>
        <end position="140"/>
    </location>
</feature>
<dbReference type="EMBL" id="KN831816">
    <property type="protein sequence ID" value="KIM35683.1"/>
    <property type="molecule type" value="Genomic_DNA"/>
</dbReference>
<protein>
    <submittedName>
        <fullName evidence="2">Uncharacterized protein</fullName>
    </submittedName>
</protein>
<keyword evidence="1" id="KW-0472">Membrane</keyword>
<evidence type="ECO:0000256" key="1">
    <source>
        <dbReference type="SAM" id="Phobius"/>
    </source>
</evidence>
<keyword evidence="1" id="KW-0812">Transmembrane</keyword>
<accession>A0A0C2XCR2</accession>
<dbReference type="HOGENOM" id="CLU_1555448_0_0_1"/>
<keyword evidence="3" id="KW-1185">Reference proteome</keyword>
<evidence type="ECO:0000313" key="2">
    <source>
        <dbReference type="EMBL" id="KIM35683.1"/>
    </source>
</evidence>
<evidence type="ECO:0000313" key="3">
    <source>
        <dbReference type="Proteomes" id="UP000053424"/>
    </source>
</evidence>
<keyword evidence="1" id="KW-1133">Transmembrane helix</keyword>
<dbReference type="Proteomes" id="UP000053424">
    <property type="component" value="Unassembled WGS sequence"/>
</dbReference>
<reference evidence="3" key="2">
    <citation type="submission" date="2015-01" db="EMBL/GenBank/DDBJ databases">
        <title>Evolutionary Origins and Diversification of the Mycorrhizal Mutualists.</title>
        <authorList>
            <consortium name="DOE Joint Genome Institute"/>
            <consortium name="Mycorrhizal Genomics Consortium"/>
            <person name="Kohler A."/>
            <person name="Kuo A."/>
            <person name="Nagy L.G."/>
            <person name="Floudas D."/>
            <person name="Copeland A."/>
            <person name="Barry K.W."/>
            <person name="Cichocki N."/>
            <person name="Veneault-Fourrey C."/>
            <person name="LaButti K."/>
            <person name="Lindquist E.A."/>
            <person name="Lipzen A."/>
            <person name="Lundell T."/>
            <person name="Morin E."/>
            <person name="Murat C."/>
            <person name="Riley R."/>
            <person name="Ohm R."/>
            <person name="Sun H."/>
            <person name="Tunlid A."/>
            <person name="Henrissat B."/>
            <person name="Grigoriev I.V."/>
            <person name="Hibbett D.S."/>
            <person name="Martin F."/>
        </authorList>
    </citation>
    <scope>NUCLEOTIDE SEQUENCE [LARGE SCALE GENOMIC DNA]</scope>
    <source>
        <strain evidence="3">h7</strain>
    </source>
</reference>
<name>A0A0C2XCR2_HEBCY</name>